<evidence type="ECO:0000256" key="5">
    <source>
        <dbReference type="ARBA" id="ARBA00023136"/>
    </source>
</evidence>
<reference evidence="11 12" key="1">
    <citation type="submission" date="2019-01" db="EMBL/GenBank/DDBJ databases">
        <title>A draft genome assembly of the solar-powered sea slug Elysia chlorotica.</title>
        <authorList>
            <person name="Cai H."/>
            <person name="Li Q."/>
            <person name="Fang X."/>
            <person name="Li J."/>
            <person name="Curtis N.E."/>
            <person name="Altenburger A."/>
            <person name="Shibata T."/>
            <person name="Feng M."/>
            <person name="Maeda T."/>
            <person name="Schwartz J.A."/>
            <person name="Shigenobu S."/>
            <person name="Lundholm N."/>
            <person name="Nishiyama T."/>
            <person name="Yang H."/>
            <person name="Hasebe M."/>
            <person name="Li S."/>
            <person name="Pierce S.K."/>
            <person name="Wang J."/>
        </authorList>
    </citation>
    <scope>NUCLEOTIDE SEQUENCE [LARGE SCALE GENOMIC DNA]</scope>
    <source>
        <strain evidence="11">EC2010</strain>
        <tissue evidence="11">Whole organism of an adult</tissue>
    </source>
</reference>
<dbReference type="InterPro" id="IPR000276">
    <property type="entry name" value="GPCR_Rhodpsn"/>
</dbReference>
<keyword evidence="12" id="KW-1185">Reference proteome</keyword>
<sequence length="387" mass="43198">MVNQTFLITRTANSSGLLYHREQLLSLEILSPVWPALIVLGLVSNTTNICVFVRTGLGDSVTILLLSLSVSDALFLVLITPTVATFVIFHFRADWTWPVDPAITHTLFYWPAFTFYDFSSYISVFLGVTRCACVAMPLHFKSTFTRRRTLLGIVCLFGLAIFLHLPVMTIFSIGWRRDASTNFTHTLYPVLVTSGRQAMVKVNDILNRNSLPWVSFVAMVTCVALLSFKLFQSSQIRFLHVSKPATSGEAKTSSEKKTSGEVRTYGPVIPSRKARHDATITTTTNNNSSSNNNNNNNKLSPKDVRVVQSVVLVCSIFIVAQVPAILYSTVRVVNPDFDHGGRLVNLFGIIAYVSLTFSLLNATLNLCVYYNYNSRYRSVLRSILKVK</sequence>
<dbReference type="PANTHER" id="PTHR24243:SF208">
    <property type="entry name" value="PYROKININ-1 RECEPTOR"/>
    <property type="match status" value="1"/>
</dbReference>
<protein>
    <recommendedName>
        <fullName evidence="10">G-protein coupled receptors family 1 profile domain-containing protein</fullName>
    </recommendedName>
</protein>
<evidence type="ECO:0000256" key="9">
    <source>
        <dbReference type="SAM" id="Phobius"/>
    </source>
</evidence>
<feature type="transmembrane region" description="Helical" evidence="9">
    <location>
        <begin position="65"/>
        <end position="91"/>
    </location>
</feature>
<dbReference type="PROSITE" id="PS50262">
    <property type="entry name" value="G_PROTEIN_RECEP_F1_2"/>
    <property type="match status" value="1"/>
</dbReference>
<feature type="transmembrane region" description="Helical" evidence="9">
    <location>
        <begin position="33"/>
        <end position="53"/>
    </location>
</feature>
<feature type="transmembrane region" description="Helical" evidence="9">
    <location>
        <begin position="346"/>
        <end position="372"/>
    </location>
</feature>
<keyword evidence="6" id="KW-0675">Receptor</keyword>
<keyword evidence="3 9" id="KW-1133">Transmembrane helix</keyword>
<evidence type="ECO:0000256" key="1">
    <source>
        <dbReference type="ARBA" id="ARBA00004141"/>
    </source>
</evidence>
<comment type="caution">
    <text evidence="11">The sequence shown here is derived from an EMBL/GenBank/DDBJ whole genome shotgun (WGS) entry which is preliminary data.</text>
</comment>
<evidence type="ECO:0000256" key="2">
    <source>
        <dbReference type="ARBA" id="ARBA00022692"/>
    </source>
</evidence>
<proteinExistence type="predicted"/>
<keyword evidence="2 9" id="KW-0812">Transmembrane</keyword>
<evidence type="ECO:0000256" key="7">
    <source>
        <dbReference type="ARBA" id="ARBA00023224"/>
    </source>
</evidence>
<evidence type="ECO:0000259" key="10">
    <source>
        <dbReference type="PROSITE" id="PS50262"/>
    </source>
</evidence>
<evidence type="ECO:0000313" key="12">
    <source>
        <dbReference type="Proteomes" id="UP000271974"/>
    </source>
</evidence>
<feature type="transmembrane region" description="Helical" evidence="9">
    <location>
        <begin position="118"/>
        <end position="138"/>
    </location>
</feature>
<dbReference type="GO" id="GO:0016020">
    <property type="term" value="C:membrane"/>
    <property type="evidence" value="ECO:0007669"/>
    <property type="project" value="UniProtKB-SubCell"/>
</dbReference>
<keyword evidence="4" id="KW-0297">G-protein coupled receptor</keyword>
<dbReference type="PRINTS" id="PR00237">
    <property type="entry name" value="GPCRRHODOPSN"/>
</dbReference>
<feature type="transmembrane region" description="Helical" evidence="9">
    <location>
        <begin position="306"/>
        <end position="326"/>
    </location>
</feature>
<feature type="domain" description="G-protein coupled receptors family 1 profile" evidence="10">
    <location>
        <begin position="44"/>
        <end position="369"/>
    </location>
</feature>
<feature type="compositionally biased region" description="Low complexity" evidence="8">
    <location>
        <begin position="281"/>
        <end position="297"/>
    </location>
</feature>
<name>A0A3S1AXT8_ELYCH</name>
<accession>A0A3S1AXT8</accession>
<dbReference type="OrthoDB" id="6112736at2759"/>
<feature type="transmembrane region" description="Helical" evidence="9">
    <location>
        <begin position="150"/>
        <end position="175"/>
    </location>
</feature>
<dbReference type="EMBL" id="RQTK01001270">
    <property type="protein sequence ID" value="RUS71119.1"/>
    <property type="molecule type" value="Genomic_DNA"/>
</dbReference>
<gene>
    <name evidence="11" type="ORF">EGW08_021124</name>
</gene>
<dbReference type="InterPro" id="IPR017452">
    <property type="entry name" value="GPCR_Rhodpsn_7TM"/>
</dbReference>
<dbReference type="Proteomes" id="UP000271974">
    <property type="component" value="Unassembled WGS sequence"/>
</dbReference>
<dbReference type="SUPFAM" id="SSF81321">
    <property type="entry name" value="Family A G protein-coupled receptor-like"/>
    <property type="match status" value="1"/>
</dbReference>
<keyword evidence="7" id="KW-0807">Transducer</keyword>
<dbReference type="Gene3D" id="1.20.1070.10">
    <property type="entry name" value="Rhodopsin 7-helix transmembrane proteins"/>
    <property type="match status" value="1"/>
</dbReference>
<feature type="region of interest" description="Disordered" evidence="8">
    <location>
        <begin position="276"/>
        <end position="300"/>
    </location>
</feature>
<dbReference type="AlphaFoldDB" id="A0A3S1AXT8"/>
<evidence type="ECO:0000256" key="4">
    <source>
        <dbReference type="ARBA" id="ARBA00023040"/>
    </source>
</evidence>
<comment type="subcellular location">
    <subcellularLocation>
        <location evidence="1">Membrane</location>
        <topology evidence="1">Multi-pass membrane protein</topology>
    </subcellularLocation>
</comment>
<dbReference type="GO" id="GO:0004930">
    <property type="term" value="F:G protein-coupled receptor activity"/>
    <property type="evidence" value="ECO:0007669"/>
    <property type="project" value="UniProtKB-KW"/>
</dbReference>
<evidence type="ECO:0000313" key="11">
    <source>
        <dbReference type="EMBL" id="RUS71119.1"/>
    </source>
</evidence>
<dbReference type="Pfam" id="PF10328">
    <property type="entry name" value="7TM_GPCR_Srx"/>
    <property type="match status" value="1"/>
</dbReference>
<evidence type="ECO:0000256" key="8">
    <source>
        <dbReference type="SAM" id="MobiDB-lite"/>
    </source>
</evidence>
<evidence type="ECO:0000256" key="3">
    <source>
        <dbReference type="ARBA" id="ARBA00022989"/>
    </source>
</evidence>
<feature type="transmembrane region" description="Helical" evidence="9">
    <location>
        <begin position="211"/>
        <end position="231"/>
    </location>
</feature>
<dbReference type="PANTHER" id="PTHR24243">
    <property type="entry name" value="G-PROTEIN COUPLED RECEPTOR"/>
    <property type="match status" value="1"/>
</dbReference>
<dbReference type="InterPro" id="IPR019430">
    <property type="entry name" value="7TM_GPCR_serpentine_rcpt_Srx"/>
</dbReference>
<keyword evidence="5 9" id="KW-0472">Membrane</keyword>
<evidence type="ECO:0000256" key="6">
    <source>
        <dbReference type="ARBA" id="ARBA00023170"/>
    </source>
</evidence>
<organism evidence="11 12">
    <name type="scientific">Elysia chlorotica</name>
    <name type="common">Eastern emerald elysia</name>
    <name type="synonym">Sea slug</name>
    <dbReference type="NCBI Taxonomy" id="188477"/>
    <lineage>
        <taxon>Eukaryota</taxon>
        <taxon>Metazoa</taxon>
        <taxon>Spiralia</taxon>
        <taxon>Lophotrochozoa</taxon>
        <taxon>Mollusca</taxon>
        <taxon>Gastropoda</taxon>
        <taxon>Heterobranchia</taxon>
        <taxon>Euthyneura</taxon>
        <taxon>Panpulmonata</taxon>
        <taxon>Sacoglossa</taxon>
        <taxon>Placobranchoidea</taxon>
        <taxon>Plakobranchidae</taxon>
        <taxon>Elysia</taxon>
    </lineage>
</organism>